<evidence type="ECO:0000313" key="2">
    <source>
        <dbReference type="EMBL" id="CAH3046963.1"/>
    </source>
</evidence>
<feature type="compositionally biased region" description="Basic and acidic residues" evidence="1">
    <location>
        <begin position="53"/>
        <end position="66"/>
    </location>
</feature>
<name>A0ABN8NGA6_9CNID</name>
<dbReference type="EMBL" id="CALNXK010000015">
    <property type="protein sequence ID" value="CAH3046963.1"/>
    <property type="molecule type" value="Genomic_DNA"/>
</dbReference>
<feature type="region of interest" description="Disordered" evidence="1">
    <location>
        <begin position="41"/>
        <end position="66"/>
    </location>
</feature>
<organism evidence="2 3">
    <name type="scientific">Porites lobata</name>
    <dbReference type="NCBI Taxonomy" id="104759"/>
    <lineage>
        <taxon>Eukaryota</taxon>
        <taxon>Metazoa</taxon>
        <taxon>Cnidaria</taxon>
        <taxon>Anthozoa</taxon>
        <taxon>Hexacorallia</taxon>
        <taxon>Scleractinia</taxon>
        <taxon>Fungiina</taxon>
        <taxon>Poritidae</taxon>
        <taxon>Porites</taxon>
    </lineage>
</organism>
<reference evidence="2 3" key="1">
    <citation type="submission" date="2022-05" db="EMBL/GenBank/DDBJ databases">
        <authorList>
            <consortium name="Genoscope - CEA"/>
            <person name="William W."/>
        </authorList>
    </citation>
    <scope>NUCLEOTIDE SEQUENCE [LARGE SCALE GENOMIC DNA]</scope>
</reference>
<evidence type="ECO:0000256" key="1">
    <source>
        <dbReference type="SAM" id="MobiDB-lite"/>
    </source>
</evidence>
<feature type="non-terminal residue" evidence="2">
    <location>
        <position position="1"/>
    </location>
</feature>
<comment type="caution">
    <text evidence="2">The sequence shown here is derived from an EMBL/GenBank/DDBJ whole genome shotgun (WGS) entry which is preliminary data.</text>
</comment>
<accession>A0ABN8NGA6</accession>
<protein>
    <submittedName>
        <fullName evidence="2">Uncharacterized protein</fullName>
    </submittedName>
</protein>
<gene>
    <name evidence="2" type="ORF">PLOB_00009936</name>
</gene>
<evidence type="ECO:0000313" key="3">
    <source>
        <dbReference type="Proteomes" id="UP001159405"/>
    </source>
</evidence>
<proteinExistence type="predicted"/>
<sequence>GSLNHKLTCLNDNMKLQCTLRDIKFKAVSNFVLNYARKVSSKDTSNFSPESRPPFDKTTRSNDKTKVSCTENRLERYLELITRIMG</sequence>
<dbReference type="Proteomes" id="UP001159405">
    <property type="component" value="Unassembled WGS sequence"/>
</dbReference>
<keyword evidence="3" id="KW-1185">Reference proteome</keyword>